<name>A0ABR2W1D8_9FUNG</name>
<dbReference type="InterPro" id="IPR015943">
    <property type="entry name" value="WD40/YVTN_repeat-like_dom_sf"/>
</dbReference>
<evidence type="ECO:0000259" key="3">
    <source>
        <dbReference type="SMART" id="SM00128"/>
    </source>
</evidence>
<feature type="compositionally biased region" description="Polar residues" evidence="2">
    <location>
        <begin position="615"/>
        <end position="627"/>
    </location>
</feature>
<dbReference type="SMART" id="SM00128">
    <property type="entry name" value="IPPc"/>
    <property type="match status" value="1"/>
</dbReference>
<evidence type="ECO:0000256" key="1">
    <source>
        <dbReference type="PROSITE-ProRule" id="PRU00221"/>
    </source>
</evidence>
<feature type="compositionally biased region" description="Polar residues" evidence="2">
    <location>
        <begin position="58"/>
        <end position="71"/>
    </location>
</feature>
<reference evidence="4 5" key="1">
    <citation type="submission" date="2023-04" db="EMBL/GenBank/DDBJ databases">
        <title>Genome of Basidiobolus ranarum AG-B5.</title>
        <authorList>
            <person name="Stajich J.E."/>
            <person name="Carter-House D."/>
            <person name="Gryganskyi A."/>
        </authorList>
    </citation>
    <scope>NUCLEOTIDE SEQUENCE [LARGE SCALE GENOMIC DNA]</scope>
    <source>
        <strain evidence="4 5">AG-B5</strain>
    </source>
</reference>
<feature type="region of interest" description="Disordered" evidence="2">
    <location>
        <begin position="397"/>
        <end position="671"/>
    </location>
</feature>
<feature type="compositionally biased region" description="Polar residues" evidence="2">
    <location>
        <begin position="399"/>
        <end position="412"/>
    </location>
</feature>
<dbReference type="Pfam" id="PF22669">
    <property type="entry name" value="Exo_endo_phos2"/>
    <property type="match status" value="1"/>
</dbReference>
<feature type="compositionally biased region" description="Polar residues" evidence="2">
    <location>
        <begin position="327"/>
        <end position="337"/>
    </location>
</feature>
<dbReference type="PROSITE" id="PS50082">
    <property type="entry name" value="WD_REPEATS_2"/>
    <property type="match status" value="1"/>
</dbReference>
<dbReference type="InterPro" id="IPR001680">
    <property type="entry name" value="WD40_rpt"/>
</dbReference>
<evidence type="ECO:0000313" key="5">
    <source>
        <dbReference type="Proteomes" id="UP001479436"/>
    </source>
</evidence>
<evidence type="ECO:0000256" key="2">
    <source>
        <dbReference type="SAM" id="MobiDB-lite"/>
    </source>
</evidence>
<accession>A0ABR2W1D8</accession>
<dbReference type="EMBL" id="JASJQH010007174">
    <property type="protein sequence ID" value="KAK9716847.1"/>
    <property type="molecule type" value="Genomic_DNA"/>
</dbReference>
<comment type="caution">
    <text evidence="4">The sequence shown here is derived from an EMBL/GenBank/DDBJ whole genome shotgun (WGS) entry which is preliminary data.</text>
</comment>
<feature type="region of interest" description="Disordered" evidence="2">
    <location>
        <begin position="50"/>
        <end position="122"/>
    </location>
</feature>
<organism evidence="4 5">
    <name type="scientific">Basidiobolus ranarum</name>
    <dbReference type="NCBI Taxonomy" id="34480"/>
    <lineage>
        <taxon>Eukaryota</taxon>
        <taxon>Fungi</taxon>
        <taxon>Fungi incertae sedis</taxon>
        <taxon>Zoopagomycota</taxon>
        <taxon>Entomophthoromycotina</taxon>
        <taxon>Basidiobolomycetes</taxon>
        <taxon>Basidiobolales</taxon>
        <taxon>Basidiobolaceae</taxon>
        <taxon>Basidiobolus</taxon>
    </lineage>
</organism>
<sequence length="1418" mass="159188">MTIESKWTGKPEDARPLSSVPSTISPNENILASSLPSVKSQIQQWSKMNIVSDKPNPSADSSTTTAISKPTNVPKPPSEFTKILPSSLTSTKEQKSWVKFGENPSVNDPTFKNPPFPGKTFEKASNTIASFNSNAEPVVSTQSPSKHPIVVPNITRSIPIPIKAQNNPPVNVKQDNSLEENTEQEEGRRIPGRISSPFIDADSVQVAGTPSPSTTAPAIIKKTFPDSMPIGKIGNPTNHIASRVAQPNLTQSQNVITQNRELQETTPVADPFSDDQAFTDTSTQRLGMASRMDISPPEASIQVPPRPSSKIRPIPIHSKNAHPSLIPRSTSGDQETPQLARGPTQLDNRPVVPHRSVPDENILNSIENSGVKVPFRPAHTLPAHPESYIEELRIKDPPYTNTTQSNANFSIESDSKPAVPYRPNNILPRRPAPSDEGNDPKFKPLLPARSTTVSQQDYIAKDPYKSDDTDHYAHRSKSISGKNVPRSSAPVEIQRKGTLSARTVPSPPAPSNINSRDLDIANRAPVVPRKNVPVPSMPQGEYDQRPVPPQRPIPGSHPPKPNLANRPNIPKMNILVSPEYKPDPVASETLSPQSMGSTGVMPPVLPPKPVLPQKWANSNLGQYTASDMSPPSDPPEFAPPSRTNTTDSDSNSDDANYDPSYSLQQPLFPDQTYTNRRAPELSENSKNHMVRLQHKNAPKRFSIAGHVVITGHVAIKMWSVKHQEAHTICHEDGKVSAITPCPSPVVDEEGRRFWCGLLDGTLIEIDTETRKVTNRISSAHNAPVTHILRYKFQLWTMDDNGIVKMWTPDGNKLSFFRKPITIQIAKRQQVAMIVRNQLWTAREKNLYIYEYVENTKSLQQVVSLDIGPDVGNITCLTKNREGTLVYTGHMDGKVMIWDTMSHDCVRVVPVSNYRICSLLCVREKYLWTGFATGRIYIYDISYDHWIVVKSWDAHRSSPVNQIKLNTSSIFLAGEVQIASFAEDGGVKIWDGMLTSDWKEKEMLMRDTEFCQFRDIKVLICSWNIDARKPEDRGKYDTHTLETWLSTTQDPEVIVVGFQETVDLESKKVTAKSILKFKNKKNNGEEQWTHRYKLWQDRLTEAVEKAGHKSKYKLIQCQNLIGLFTCIFVKASEENKIKCVTAGKVKTGFGGLHGNKGGIAVRFLYEDSSLCFINCHLAAGQGHVLQRNNDAATILQTSIFEPINGYKFVFVKGGNGTLITDHGLCFWSGDLNYRIDLPRTTVEELIKEEKWDALYENDQLHREQSENLAFMLRSFTEGPIKFAPTYKYDPYTENYDTSEKQRIPAWCDRILYRGERIQQHSYQRHEMTNSDHRPISAVFTATIKTVLGMNHVQRVQNEVEAAWANHMEKILHRGIEDWLVACGYPRETVKQVLERDRDIYRASSFLRSQFPWPDSDPQY</sequence>
<feature type="region of interest" description="Disordered" evidence="2">
    <location>
        <begin position="165"/>
        <end position="196"/>
    </location>
</feature>
<evidence type="ECO:0000313" key="4">
    <source>
        <dbReference type="EMBL" id="KAK9716847.1"/>
    </source>
</evidence>
<dbReference type="PANTHER" id="PTHR11200">
    <property type="entry name" value="INOSITOL 5-PHOSPHATASE"/>
    <property type="match status" value="1"/>
</dbReference>
<dbReference type="Proteomes" id="UP001479436">
    <property type="component" value="Unassembled WGS sequence"/>
</dbReference>
<protein>
    <recommendedName>
        <fullName evidence="3">Inositol polyphosphate-related phosphatase domain-containing protein</fullName>
    </recommendedName>
</protein>
<feature type="region of interest" description="Disordered" evidence="2">
    <location>
        <begin position="290"/>
        <end position="365"/>
    </location>
</feature>
<feature type="compositionally biased region" description="Pro residues" evidence="2">
    <location>
        <begin position="546"/>
        <end position="561"/>
    </location>
</feature>
<feature type="compositionally biased region" description="Polar residues" evidence="2">
    <location>
        <begin position="19"/>
        <end position="29"/>
    </location>
</feature>
<feature type="compositionally biased region" description="Basic and acidic residues" evidence="2">
    <location>
        <begin position="459"/>
        <end position="473"/>
    </location>
</feature>
<dbReference type="SUPFAM" id="SSF56219">
    <property type="entry name" value="DNase I-like"/>
    <property type="match status" value="1"/>
</dbReference>
<dbReference type="Gene3D" id="2.130.10.10">
    <property type="entry name" value="YVTN repeat-like/Quinoprotein amine dehydrogenase"/>
    <property type="match status" value="2"/>
</dbReference>
<feature type="repeat" description="WD" evidence="1">
    <location>
        <begin position="866"/>
        <end position="907"/>
    </location>
</feature>
<feature type="domain" description="Inositol polyphosphate-related phosphatase" evidence="3">
    <location>
        <begin position="1013"/>
        <end position="1346"/>
    </location>
</feature>
<dbReference type="InterPro" id="IPR036322">
    <property type="entry name" value="WD40_repeat_dom_sf"/>
</dbReference>
<proteinExistence type="predicted"/>
<dbReference type="Gene3D" id="3.60.10.10">
    <property type="entry name" value="Endonuclease/exonuclease/phosphatase"/>
    <property type="match status" value="1"/>
</dbReference>
<feature type="compositionally biased region" description="Low complexity" evidence="2">
    <location>
        <begin position="308"/>
        <end position="318"/>
    </location>
</feature>
<dbReference type="InterPro" id="IPR046985">
    <property type="entry name" value="IP5"/>
</dbReference>
<dbReference type="SMART" id="SM00320">
    <property type="entry name" value="WD40"/>
    <property type="match status" value="4"/>
</dbReference>
<gene>
    <name evidence="4" type="ORF">K7432_006615</name>
</gene>
<feature type="compositionally biased region" description="Low complexity" evidence="2">
    <location>
        <begin position="639"/>
        <end position="649"/>
    </location>
</feature>
<dbReference type="InterPro" id="IPR000300">
    <property type="entry name" value="IPPc"/>
</dbReference>
<feature type="compositionally biased region" description="Polar residues" evidence="2">
    <location>
        <begin position="588"/>
        <end position="597"/>
    </location>
</feature>
<dbReference type="PANTHER" id="PTHR11200:SF240">
    <property type="entry name" value="INOSITOL POLYPHOSPHATE 5-PHOSPHATASE C9G1.10C-RELATED"/>
    <property type="match status" value="1"/>
</dbReference>
<keyword evidence="5" id="KW-1185">Reference proteome</keyword>
<dbReference type="InterPro" id="IPR036691">
    <property type="entry name" value="Endo/exonu/phosph_ase_sf"/>
</dbReference>
<feature type="compositionally biased region" description="Polar residues" evidence="2">
    <location>
        <begin position="165"/>
        <end position="175"/>
    </location>
</feature>
<dbReference type="SUPFAM" id="SSF50978">
    <property type="entry name" value="WD40 repeat-like"/>
    <property type="match status" value="1"/>
</dbReference>
<keyword evidence="1" id="KW-0853">WD repeat</keyword>
<dbReference type="Pfam" id="PF00400">
    <property type="entry name" value="WD40"/>
    <property type="match status" value="1"/>
</dbReference>
<feature type="region of interest" description="Disordered" evidence="2">
    <location>
        <begin position="1"/>
        <end position="29"/>
    </location>
</feature>